<accession>A0AAW1K1V9</accession>
<dbReference type="PANTHER" id="PTHR35450">
    <property type="entry name" value="REVERSE TRANSCRIPTASE DOMAIN-CONTAINING PROTEIN"/>
    <property type="match status" value="1"/>
</dbReference>
<comment type="caution">
    <text evidence="1">The sequence shown here is derived from an EMBL/GenBank/DDBJ whole genome shotgun (WGS) entry which is preliminary data.</text>
</comment>
<dbReference type="PANTHER" id="PTHR35450:SF2">
    <property type="entry name" value="REVERSE TRANSCRIPTASE DOMAIN-CONTAINING PROTEIN"/>
    <property type="match status" value="1"/>
</dbReference>
<evidence type="ECO:0000313" key="1">
    <source>
        <dbReference type="EMBL" id="KAK9712144.1"/>
    </source>
</evidence>
<protein>
    <submittedName>
        <fullName evidence="1">Uncharacterized protein</fullName>
    </submittedName>
</protein>
<dbReference type="AlphaFoldDB" id="A0AAW1K1V9"/>
<reference evidence="1 2" key="1">
    <citation type="journal article" date="2024" name="BMC Genomics">
        <title>De novo assembly and annotation of Popillia japonica's genome with initial clues to its potential as an invasive pest.</title>
        <authorList>
            <person name="Cucini C."/>
            <person name="Boschi S."/>
            <person name="Funari R."/>
            <person name="Cardaioli E."/>
            <person name="Iannotti N."/>
            <person name="Marturano G."/>
            <person name="Paoli F."/>
            <person name="Bruttini M."/>
            <person name="Carapelli A."/>
            <person name="Frati F."/>
            <person name="Nardi F."/>
        </authorList>
    </citation>
    <scope>NUCLEOTIDE SEQUENCE [LARGE SCALE GENOMIC DNA]</scope>
    <source>
        <strain evidence="1">DMR45628</strain>
    </source>
</reference>
<keyword evidence="2" id="KW-1185">Reference proteome</keyword>
<sequence>MVIKSDEHTHYCKYQPVSIVENNEYRLYWAIPVTTDKPLLNNIPDIVQTNKLEKKTYVIDIAVSNTDYLSKKYQEKLDNYMPLAIEIKTMWKQEKVSVIPVILGATREVPNTRQQALQQLSVPPNTYKHIQKAVVISTCSIVRKILNNL</sequence>
<gene>
    <name evidence="1" type="ORF">QE152_g25074</name>
</gene>
<dbReference type="Proteomes" id="UP001458880">
    <property type="component" value="Unassembled WGS sequence"/>
</dbReference>
<organism evidence="1 2">
    <name type="scientific">Popillia japonica</name>
    <name type="common">Japanese beetle</name>
    <dbReference type="NCBI Taxonomy" id="7064"/>
    <lineage>
        <taxon>Eukaryota</taxon>
        <taxon>Metazoa</taxon>
        <taxon>Ecdysozoa</taxon>
        <taxon>Arthropoda</taxon>
        <taxon>Hexapoda</taxon>
        <taxon>Insecta</taxon>
        <taxon>Pterygota</taxon>
        <taxon>Neoptera</taxon>
        <taxon>Endopterygota</taxon>
        <taxon>Coleoptera</taxon>
        <taxon>Polyphaga</taxon>
        <taxon>Scarabaeiformia</taxon>
        <taxon>Scarabaeidae</taxon>
        <taxon>Rutelinae</taxon>
        <taxon>Popillia</taxon>
    </lineage>
</organism>
<evidence type="ECO:0000313" key="2">
    <source>
        <dbReference type="Proteomes" id="UP001458880"/>
    </source>
</evidence>
<name>A0AAW1K1V9_POPJA</name>
<dbReference type="EMBL" id="JASPKY010000268">
    <property type="protein sequence ID" value="KAK9712144.1"/>
    <property type="molecule type" value="Genomic_DNA"/>
</dbReference>
<proteinExistence type="predicted"/>